<sequence>MIVTLQQPTLAVTDNLRWTRSGVVYAEWLLGALPNGHEERSEKTRIDNQHRHLFSDLGTTILTSVVAPIAIPTIAEKITSSARRAAHRYTSAHRSAANPPARSDFLTLFPDAAIEASARLAEIEIQDPPPAERLHWLSVPLCGPARGGDLPDGYQPTAKDVQAFTTLAADTQRKIPGIFRPQRVNEHQMHWLWERSHTRGVDYRAYLQALNGSEPNPSAPRPFPHRAAGPHSVRRRRGFRLDGEVDPRLSRAVKVGFPDSDIPPSYQTFLFVDDFPAKLAWPGVADQVFALLNHFEGAGIDYTLHTWVRNRADALAHNASSLKQLAEQMDERDSEVSFAQNFLVTRGQQLAQYNTHLEGNPAETEIHFCPIIAVSAPSYEELRDRVQDVHRTFKDIPIKLVDPAGAQEEAWAACQPGYTPQRVTADYTHVTATDYFSKFTPITAAKIGDDAGPCIGECRLSGFHEPVYFDLLGVTEKNKSASFALVGDLGSGKSVLLKVFGGLTVDHGGQVFAIDRSPMGEYVSFAESVANAVVIDPTNPEYTLDLLRVVPGADVAERILPVLMRLFQIKSGSPESTLLSDLIEPNYRARHKIKGLPELVTHTANLVRNPSLATGAVADAAPAVIAKVASQLRFWSQRTYARVLFANDLPPLPLDAPFVVLRTNRLSLPDEKSSLADDPTKLFGDVIYTLFATIARQVLFSEPDDPDPRFGLFLLDEARHLTRSAIGDGIIEDFVIDGRKHDCAIGLASQDPAHFRRFTHLIPTLFLFRQVDETLATEELRMASKDAARDRNLVKQLMTETSPGTGEDGETPPERRGECLMKDIRGRLVEIKVKLPARGDRAAAVNTTPGAAA</sequence>
<accession>A0A2A2ZAS3</accession>
<dbReference type="InterPro" id="IPR027417">
    <property type="entry name" value="P-loop_NTPase"/>
</dbReference>
<dbReference type="Proteomes" id="UP000217768">
    <property type="component" value="Unassembled WGS sequence"/>
</dbReference>
<dbReference type="SUPFAM" id="SSF52540">
    <property type="entry name" value="P-loop containing nucleoside triphosphate hydrolases"/>
    <property type="match status" value="1"/>
</dbReference>
<dbReference type="AlphaFoldDB" id="A0A2A2ZAS3"/>
<organism evidence="2 3">
    <name type="scientific">Mycobacterium avium</name>
    <dbReference type="NCBI Taxonomy" id="1764"/>
    <lineage>
        <taxon>Bacteria</taxon>
        <taxon>Bacillati</taxon>
        <taxon>Actinomycetota</taxon>
        <taxon>Actinomycetes</taxon>
        <taxon>Mycobacteriales</taxon>
        <taxon>Mycobacteriaceae</taxon>
        <taxon>Mycobacterium</taxon>
        <taxon>Mycobacterium avium complex (MAC)</taxon>
    </lineage>
</organism>
<evidence type="ECO:0008006" key="4">
    <source>
        <dbReference type="Google" id="ProtNLM"/>
    </source>
</evidence>
<name>A0A2A2ZAS3_MYCAV</name>
<feature type="region of interest" description="Disordered" evidence="1">
    <location>
        <begin position="214"/>
        <end position="234"/>
    </location>
</feature>
<evidence type="ECO:0000313" key="3">
    <source>
        <dbReference type="Proteomes" id="UP000217768"/>
    </source>
</evidence>
<evidence type="ECO:0000256" key="1">
    <source>
        <dbReference type="SAM" id="MobiDB-lite"/>
    </source>
</evidence>
<proteinExistence type="predicted"/>
<dbReference type="EMBL" id="NSFD01000058">
    <property type="protein sequence ID" value="PBA23642.1"/>
    <property type="molecule type" value="Genomic_DNA"/>
</dbReference>
<reference evidence="2 3" key="1">
    <citation type="submission" date="2017-08" db="EMBL/GenBank/DDBJ databases">
        <title>Phylogenetic analysis of Mycobacterium avium complex whole genomes.</title>
        <authorList>
            <person name="Caverly L.J."/>
            <person name="Spilker T."/>
            <person name="Lipuma J."/>
        </authorList>
    </citation>
    <scope>NUCLEOTIDE SEQUENCE [LARGE SCALE GENOMIC DNA]</scope>
    <source>
        <strain evidence="2 3">FLAC0165</strain>
    </source>
</reference>
<comment type="caution">
    <text evidence="2">The sequence shown here is derived from an EMBL/GenBank/DDBJ whole genome shotgun (WGS) entry which is preliminary data.</text>
</comment>
<evidence type="ECO:0000313" key="2">
    <source>
        <dbReference type="EMBL" id="PBA23642.1"/>
    </source>
</evidence>
<feature type="region of interest" description="Disordered" evidence="1">
    <location>
        <begin position="797"/>
        <end position="819"/>
    </location>
</feature>
<dbReference type="Gene3D" id="3.40.50.300">
    <property type="entry name" value="P-loop containing nucleotide triphosphate hydrolases"/>
    <property type="match status" value="2"/>
</dbReference>
<protein>
    <recommendedName>
        <fullName evidence="4">ATP-binding protein</fullName>
    </recommendedName>
</protein>
<gene>
    <name evidence="2" type="ORF">CKJ66_27400</name>
</gene>
<dbReference type="Pfam" id="PF12846">
    <property type="entry name" value="AAA_10"/>
    <property type="match status" value="1"/>
</dbReference>
<dbReference type="RefSeq" id="WP_095795286.1">
    <property type="nucleotide sequence ID" value="NZ_NSFD01000058.1"/>
</dbReference>